<sequence>MNKEQEIAQLLAELEELFIYNTATPDPTIVENELILSKSYDLELHIADCSKSLFELSTGNFYSHHSIYEPMLGHSVIPAGEKLYSASWIKLTHPNDLTFILRLIKNSIQFVHTLTKREVKKFFLSYVHRIRNVRDEYVFFIVSYRIIPNVESGKPELVVLNHRLCETMSLKNDNLFRLIHVYPTDLFKKSKLFKGVDYFMFTNMEMEIMREVNKGKSCKEIADEQNRCEVTITKHWRNINSKTGIKTTKQACLFAKQLGIMHAQQMQTV</sequence>
<dbReference type="eggNOG" id="COG2197">
    <property type="taxonomic scope" value="Bacteria"/>
</dbReference>
<proteinExistence type="predicted"/>
<keyword evidence="3" id="KW-1185">Reference proteome</keyword>
<dbReference type="CDD" id="cd06170">
    <property type="entry name" value="LuxR_C_like"/>
    <property type="match status" value="1"/>
</dbReference>
<dbReference type="SMART" id="SM00421">
    <property type="entry name" value="HTH_LUXR"/>
    <property type="match status" value="1"/>
</dbReference>
<dbReference type="Gene3D" id="3.30.450.20">
    <property type="entry name" value="PAS domain"/>
    <property type="match status" value="1"/>
</dbReference>
<dbReference type="InterPro" id="IPR036388">
    <property type="entry name" value="WH-like_DNA-bd_sf"/>
</dbReference>
<dbReference type="Proteomes" id="UP000008718">
    <property type="component" value="Chromosome"/>
</dbReference>
<evidence type="ECO:0000313" key="2">
    <source>
        <dbReference type="EMBL" id="ADQ78821.1"/>
    </source>
</evidence>
<dbReference type="Pfam" id="PF00196">
    <property type="entry name" value="GerE"/>
    <property type="match status" value="1"/>
</dbReference>
<accession>E4T277</accession>
<dbReference type="InterPro" id="IPR016032">
    <property type="entry name" value="Sig_transdc_resp-reg_C-effctor"/>
</dbReference>
<gene>
    <name evidence="2" type="ordered locus">Palpr_0665</name>
</gene>
<dbReference type="HOGENOM" id="CLU_1033830_0_0_10"/>
<dbReference type="SUPFAM" id="SSF46894">
    <property type="entry name" value="C-terminal effector domain of the bipartite response regulators"/>
    <property type="match status" value="1"/>
</dbReference>
<reference evidence="2 3" key="2">
    <citation type="journal article" date="2011" name="Stand. Genomic Sci.">
        <title>Complete genome sequence of Paludibacter propionicigenes type strain (WB4).</title>
        <authorList>
            <person name="Gronow S."/>
            <person name="Munk C."/>
            <person name="Lapidus A."/>
            <person name="Nolan M."/>
            <person name="Lucas S."/>
            <person name="Hammon N."/>
            <person name="Deshpande S."/>
            <person name="Cheng J.F."/>
            <person name="Tapia R."/>
            <person name="Han C."/>
            <person name="Goodwin L."/>
            <person name="Pitluck S."/>
            <person name="Liolios K."/>
            <person name="Ivanova N."/>
            <person name="Mavromatis K."/>
            <person name="Mikhailova N."/>
            <person name="Pati A."/>
            <person name="Chen A."/>
            <person name="Palaniappan K."/>
            <person name="Land M."/>
            <person name="Hauser L."/>
            <person name="Chang Y.J."/>
            <person name="Jeffries C.D."/>
            <person name="Brambilla E."/>
            <person name="Rohde M."/>
            <person name="Goker M."/>
            <person name="Detter J.C."/>
            <person name="Woyke T."/>
            <person name="Bristow J."/>
            <person name="Eisen J.A."/>
            <person name="Markowitz V."/>
            <person name="Hugenholtz P."/>
            <person name="Kyrpides N.C."/>
            <person name="Klenk H.P."/>
        </authorList>
    </citation>
    <scope>NUCLEOTIDE SEQUENCE [LARGE SCALE GENOMIC DNA]</scope>
    <source>
        <strain evidence="3">DSM 17365 / JCM 13257 / WB4</strain>
    </source>
</reference>
<dbReference type="Gene3D" id="1.10.10.10">
    <property type="entry name" value="Winged helix-like DNA-binding domain superfamily/Winged helix DNA-binding domain"/>
    <property type="match status" value="1"/>
</dbReference>
<dbReference type="KEGG" id="ppn:Palpr_0665"/>
<dbReference type="InterPro" id="IPR000792">
    <property type="entry name" value="Tscrpt_reg_LuxR_C"/>
</dbReference>
<dbReference type="PROSITE" id="PS50043">
    <property type="entry name" value="HTH_LUXR_2"/>
    <property type="match status" value="1"/>
</dbReference>
<protein>
    <submittedName>
        <fullName evidence="2">Regulatory protein LuxR</fullName>
    </submittedName>
</protein>
<dbReference type="GO" id="GO:0003677">
    <property type="term" value="F:DNA binding"/>
    <property type="evidence" value="ECO:0007669"/>
    <property type="project" value="InterPro"/>
</dbReference>
<dbReference type="OrthoDB" id="965844at2"/>
<evidence type="ECO:0000313" key="3">
    <source>
        <dbReference type="Proteomes" id="UP000008718"/>
    </source>
</evidence>
<organism evidence="2 3">
    <name type="scientific">Paludibacter propionicigenes (strain DSM 17365 / JCM 13257 / WB4)</name>
    <dbReference type="NCBI Taxonomy" id="694427"/>
    <lineage>
        <taxon>Bacteria</taxon>
        <taxon>Pseudomonadati</taxon>
        <taxon>Bacteroidota</taxon>
        <taxon>Bacteroidia</taxon>
        <taxon>Bacteroidales</taxon>
        <taxon>Paludibacteraceae</taxon>
        <taxon>Paludibacter</taxon>
    </lineage>
</organism>
<dbReference type="GO" id="GO:0006355">
    <property type="term" value="P:regulation of DNA-templated transcription"/>
    <property type="evidence" value="ECO:0007669"/>
    <property type="project" value="InterPro"/>
</dbReference>
<reference key="1">
    <citation type="submission" date="2010-11" db="EMBL/GenBank/DDBJ databases">
        <title>The complete genome of Paludibacter propionicigenes DSM 17365.</title>
        <authorList>
            <consortium name="US DOE Joint Genome Institute (JGI-PGF)"/>
            <person name="Lucas S."/>
            <person name="Copeland A."/>
            <person name="Lapidus A."/>
            <person name="Bruce D."/>
            <person name="Goodwin L."/>
            <person name="Pitluck S."/>
            <person name="Kyrpides N."/>
            <person name="Mavromatis K."/>
            <person name="Ivanova N."/>
            <person name="Munk A.C."/>
            <person name="Brettin T."/>
            <person name="Detter J.C."/>
            <person name="Han C."/>
            <person name="Tapia R."/>
            <person name="Land M."/>
            <person name="Hauser L."/>
            <person name="Markowitz V."/>
            <person name="Cheng J.-F."/>
            <person name="Hugenholtz P."/>
            <person name="Woyke T."/>
            <person name="Wu D."/>
            <person name="Gronow S."/>
            <person name="Wellnitz S."/>
            <person name="Brambilla E."/>
            <person name="Klenk H.-P."/>
            <person name="Eisen J.A."/>
        </authorList>
    </citation>
    <scope>NUCLEOTIDE SEQUENCE</scope>
    <source>
        <strain>WB4</strain>
    </source>
</reference>
<evidence type="ECO:0000259" key="1">
    <source>
        <dbReference type="PROSITE" id="PS50043"/>
    </source>
</evidence>
<feature type="domain" description="HTH luxR-type" evidence="1">
    <location>
        <begin position="194"/>
        <end position="259"/>
    </location>
</feature>
<dbReference type="RefSeq" id="WP_013444190.1">
    <property type="nucleotide sequence ID" value="NC_014734.1"/>
</dbReference>
<dbReference type="AlphaFoldDB" id="E4T277"/>
<name>E4T277_PALPW</name>
<dbReference type="EMBL" id="CP002345">
    <property type="protein sequence ID" value="ADQ78821.1"/>
    <property type="molecule type" value="Genomic_DNA"/>
</dbReference>